<gene>
    <name evidence="1" type="ORF">SAMN05216495_1135</name>
</gene>
<protein>
    <submittedName>
        <fullName evidence="1">Uncharacterized protein</fullName>
    </submittedName>
</protein>
<name>A0A1H2YYH4_ACIFE</name>
<sequence>MDPLYFLEHQFLPAVVYPGPDGKQISPFLLGNGFGPLCAGVLKDLPEAGEADGPSFQEADFSAEGLEIRHEHTGLPQCYVLRMHFPFKEGWNFNTLCPRAYLVHGLQGEDPRYYTVEYDASAMGYFLCSWDGEGNHTNYGPVEAGEDPELAMILKREKGRMEAGEK</sequence>
<dbReference type="AlphaFoldDB" id="A0A1H2YYH4"/>
<proteinExistence type="predicted"/>
<dbReference type="Proteomes" id="UP000182379">
    <property type="component" value="Unassembled WGS sequence"/>
</dbReference>
<dbReference type="RefSeq" id="WP_074707015.1">
    <property type="nucleotide sequence ID" value="NZ_CAMEFB010000031.1"/>
</dbReference>
<evidence type="ECO:0000313" key="2">
    <source>
        <dbReference type="Proteomes" id="UP000182379"/>
    </source>
</evidence>
<organism evidence="1 2">
    <name type="scientific">Acidaminococcus fermentans</name>
    <dbReference type="NCBI Taxonomy" id="905"/>
    <lineage>
        <taxon>Bacteria</taxon>
        <taxon>Bacillati</taxon>
        <taxon>Bacillota</taxon>
        <taxon>Negativicutes</taxon>
        <taxon>Acidaminococcales</taxon>
        <taxon>Acidaminococcaceae</taxon>
        <taxon>Acidaminococcus</taxon>
    </lineage>
</organism>
<evidence type="ECO:0000313" key="1">
    <source>
        <dbReference type="EMBL" id="SDX10115.1"/>
    </source>
</evidence>
<accession>A0A1H2YYH4</accession>
<dbReference type="EMBL" id="FNOP01000013">
    <property type="protein sequence ID" value="SDX10115.1"/>
    <property type="molecule type" value="Genomic_DNA"/>
</dbReference>
<reference evidence="1 2" key="1">
    <citation type="submission" date="2016-10" db="EMBL/GenBank/DDBJ databases">
        <authorList>
            <person name="Varghese N."/>
            <person name="Submissions S."/>
        </authorList>
    </citation>
    <scope>NUCLEOTIDE SEQUENCE [LARGE SCALE GENOMIC DNA]</scope>
    <source>
        <strain evidence="1 2">WCC6</strain>
    </source>
</reference>
<comment type="caution">
    <text evidence="1">The sequence shown here is derived from an EMBL/GenBank/DDBJ whole genome shotgun (WGS) entry which is preliminary data.</text>
</comment>